<dbReference type="PROSITE" id="PS51257">
    <property type="entry name" value="PROKAR_LIPOPROTEIN"/>
    <property type="match status" value="1"/>
</dbReference>
<proteinExistence type="predicted"/>
<dbReference type="EMBL" id="JRNS01000156">
    <property type="protein sequence ID" value="KGF53925.1"/>
    <property type="molecule type" value="Genomic_DNA"/>
</dbReference>
<feature type="signal peptide" evidence="1">
    <location>
        <begin position="1"/>
        <end position="20"/>
    </location>
</feature>
<gene>
    <name evidence="2" type="ORF">HMPREF0661_02525</name>
</gene>
<accession>A0A096B4F4</accession>
<dbReference type="AlphaFoldDB" id="A0A096B4F4"/>
<name>A0A096B4F4_9BACT</name>
<evidence type="ECO:0008006" key="4">
    <source>
        <dbReference type="Google" id="ProtNLM"/>
    </source>
</evidence>
<sequence length="546" mass="62192">MKTKRLINGLVLAFSAVVTMMFVGCNPEQPENEKENKLHEDPVRAVFTLQEGALNNASAFDNTPKMANFKAASAPAQVIEWETTAGQGWHVTSETKSFNVKNSIDNPSVVYLLKMEYYNAKGEMMNSQFYNLGQDKIHQHFFSMFKQVMYEGQTSSVRVTNKAELPYDYRYIDEFDGKFIGDTNPMGFQGLIKFVKPGREFTLSVDLLHAAESKFGDDGKASPFYNPTVKLLSTGLWDINVKLPIVIDGQSTEQNELDPSLINPAKAVIEIYNGHLHGPKAFHQNPTPKELKYIGRNYKLTYTLENGKWVADAQNGKSVNLMGSSQEHYVSAFVIHYYDKAGNEITSQIAENGEDSHYQHFFMVDDIRPSYGGKKETTDVNSTDFFKYVYCDTDPWNKTNKFDGAKFFGKNNPIGLKGYFEFLRTHKQFNLKIRLMRARNSKLTNGEANSFCAPTARQLKEEAWLPTIVVPMNIYMDSDERELEQKVYDTDFDKLSNNAKDYSESNLSSIRSLMEAFGITDIKTAVLDFWWNFHGDSKHSDAGFWF</sequence>
<comment type="caution">
    <text evidence="2">The sequence shown here is derived from an EMBL/GenBank/DDBJ whole genome shotgun (WGS) entry which is preliminary data.</text>
</comment>
<feature type="chain" id="PRO_5001917679" description="Lipoprotein" evidence="1">
    <location>
        <begin position="21"/>
        <end position="546"/>
    </location>
</feature>
<dbReference type="RefSeq" id="WP_036862458.1">
    <property type="nucleotide sequence ID" value="NZ_JRNS01000156.1"/>
</dbReference>
<keyword evidence="1" id="KW-0732">Signal</keyword>
<dbReference type="Proteomes" id="UP000029578">
    <property type="component" value="Unassembled WGS sequence"/>
</dbReference>
<organism evidence="2 3">
    <name type="scientific">Prevotella melaninogenica DNF00666</name>
    <dbReference type="NCBI Taxonomy" id="1401073"/>
    <lineage>
        <taxon>Bacteria</taxon>
        <taxon>Pseudomonadati</taxon>
        <taxon>Bacteroidota</taxon>
        <taxon>Bacteroidia</taxon>
        <taxon>Bacteroidales</taxon>
        <taxon>Prevotellaceae</taxon>
        <taxon>Prevotella</taxon>
    </lineage>
</organism>
<evidence type="ECO:0000256" key="1">
    <source>
        <dbReference type="SAM" id="SignalP"/>
    </source>
</evidence>
<evidence type="ECO:0000313" key="3">
    <source>
        <dbReference type="Proteomes" id="UP000029578"/>
    </source>
</evidence>
<protein>
    <recommendedName>
        <fullName evidence="4">Lipoprotein</fullName>
    </recommendedName>
</protein>
<evidence type="ECO:0000313" key="2">
    <source>
        <dbReference type="EMBL" id="KGF53925.1"/>
    </source>
</evidence>
<reference evidence="2 3" key="1">
    <citation type="submission" date="2014-07" db="EMBL/GenBank/DDBJ databases">
        <authorList>
            <person name="McCorrison J."/>
            <person name="Sanka R."/>
            <person name="Torralba M."/>
            <person name="Gillis M."/>
            <person name="Haft D.H."/>
            <person name="Methe B."/>
            <person name="Sutton G."/>
            <person name="Nelson K.E."/>
        </authorList>
    </citation>
    <scope>NUCLEOTIDE SEQUENCE [LARGE SCALE GENOMIC DNA]</scope>
    <source>
        <strain evidence="2 3">DNF00666</strain>
    </source>
</reference>